<keyword evidence="8" id="KW-0472">Membrane</keyword>
<proteinExistence type="inferred from homology"/>
<dbReference type="EMBL" id="DXGF01000079">
    <property type="protein sequence ID" value="HIW83524.1"/>
    <property type="molecule type" value="Genomic_DNA"/>
</dbReference>
<keyword evidence="7" id="KW-1133">Transmembrane helix</keyword>
<dbReference type="InterPro" id="IPR001872">
    <property type="entry name" value="Peptidase_A8"/>
</dbReference>
<dbReference type="PROSITE" id="PS00855">
    <property type="entry name" value="SPASE_II"/>
    <property type="match status" value="1"/>
</dbReference>
<sequence>MIPALAGFFFVLVCVDMGVKQYIEDFFDEKEERDTRAAHVVFRKVYNKGFLLDALDHYPGLVRRSSLALGAVLLVYNLRLFLERGRRLEKLGITLLSAGAFSNIYDRVIRGKVIDYIGFKSRSKWLSRITANLADFYVLAGSLLATLGRIKKADH</sequence>
<evidence type="ECO:0000256" key="5">
    <source>
        <dbReference type="ARBA" id="ARBA00022750"/>
    </source>
</evidence>
<accession>A0A9D1R925</accession>
<evidence type="ECO:0000313" key="10">
    <source>
        <dbReference type="Proteomes" id="UP000824263"/>
    </source>
</evidence>
<keyword evidence="2" id="KW-1003">Cell membrane</keyword>
<organism evidence="9 10">
    <name type="scientific">Candidatus Dorea gallistercoris</name>
    <dbReference type="NCBI Taxonomy" id="2838542"/>
    <lineage>
        <taxon>Bacteria</taxon>
        <taxon>Bacillati</taxon>
        <taxon>Bacillota</taxon>
        <taxon>Clostridia</taxon>
        <taxon>Lachnospirales</taxon>
        <taxon>Lachnospiraceae</taxon>
        <taxon>Dorea</taxon>
    </lineage>
</organism>
<evidence type="ECO:0000256" key="8">
    <source>
        <dbReference type="ARBA" id="ARBA00023136"/>
    </source>
</evidence>
<dbReference type="AlphaFoldDB" id="A0A9D1R925"/>
<evidence type="ECO:0000256" key="4">
    <source>
        <dbReference type="ARBA" id="ARBA00022692"/>
    </source>
</evidence>
<dbReference type="Proteomes" id="UP000824263">
    <property type="component" value="Unassembled WGS sequence"/>
</dbReference>
<keyword evidence="4" id="KW-0812">Transmembrane</keyword>
<comment type="caution">
    <text evidence="9">The sequence shown here is derived from an EMBL/GenBank/DDBJ whole genome shotgun (WGS) entry which is preliminary data.</text>
</comment>
<dbReference type="GO" id="GO:0016020">
    <property type="term" value="C:membrane"/>
    <property type="evidence" value="ECO:0007669"/>
    <property type="project" value="InterPro"/>
</dbReference>
<dbReference type="Pfam" id="PF01252">
    <property type="entry name" value="Peptidase_A8"/>
    <property type="match status" value="1"/>
</dbReference>
<evidence type="ECO:0000256" key="1">
    <source>
        <dbReference type="ARBA" id="ARBA00006139"/>
    </source>
</evidence>
<evidence type="ECO:0000313" key="9">
    <source>
        <dbReference type="EMBL" id="HIW83524.1"/>
    </source>
</evidence>
<name>A0A9D1R925_9FIRM</name>
<dbReference type="GO" id="GO:0006508">
    <property type="term" value="P:proteolysis"/>
    <property type="evidence" value="ECO:0007669"/>
    <property type="project" value="UniProtKB-KW"/>
</dbReference>
<dbReference type="PANTHER" id="PTHR33695">
    <property type="entry name" value="LIPOPROTEIN SIGNAL PEPTIDASE"/>
    <property type="match status" value="1"/>
</dbReference>
<comment type="similarity">
    <text evidence="1">Belongs to the peptidase A8 family.</text>
</comment>
<reference evidence="9" key="2">
    <citation type="submission" date="2021-04" db="EMBL/GenBank/DDBJ databases">
        <authorList>
            <person name="Gilroy R."/>
        </authorList>
    </citation>
    <scope>NUCLEOTIDE SEQUENCE</scope>
    <source>
        <strain evidence="9">ChiSxjej1B13-11762</strain>
    </source>
</reference>
<evidence type="ECO:0000256" key="7">
    <source>
        <dbReference type="ARBA" id="ARBA00022989"/>
    </source>
</evidence>
<keyword evidence="3" id="KW-0645">Protease</keyword>
<keyword evidence="5" id="KW-0064">Aspartyl protease</keyword>
<evidence type="ECO:0000256" key="6">
    <source>
        <dbReference type="ARBA" id="ARBA00022801"/>
    </source>
</evidence>
<dbReference type="GO" id="GO:0004190">
    <property type="term" value="F:aspartic-type endopeptidase activity"/>
    <property type="evidence" value="ECO:0007669"/>
    <property type="project" value="UniProtKB-KW"/>
</dbReference>
<evidence type="ECO:0000256" key="3">
    <source>
        <dbReference type="ARBA" id="ARBA00022670"/>
    </source>
</evidence>
<dbReference type="PANTHER" id="PTHR33695:SF1">
    <property type="entry name" value="LIPOPROTEIN SIGNAL PEPTIDASE"/>
    <property type="match status" value="1"/>
</dbReference>
<evidence type="ECO:0000256" key="2">
    <source>
        <dbReference type="ARBA" id="ARBA00022475"/>
    </source>
</evidence>
<reference evidence="9" key="1">
    <citation type="journal article" date="2021" name="PeerJ">
        <title>Extensive microbial diversity within the chicken gut microbiome revealed by metagenomics and culture.</title>
        <authorList>
            <person name="Gilroy R."/>
            <person name="Ravi A."/>
            <person name="Getino M."/>
            <person name="Pursley I."/>
            <person name="Horton D.L."/>
            <person name="Alikhan N.F."/>
            <person name="Baker D."/>
            <person name="Gharbi K."/>
            <person name="Hall N."/>
            <person name="Watson M."/>
            <person name="Adriaenssens E.M."/>
            <person name="Foster-Nyarko E."/>
            <person name="Jarju S."/>
            <person name="Secka A."/>
            <person name="Antonio M."/>
            <person name="Oren A."/>
            <person name="Chaudhuri R.R."/>
            <person name="La Ragione R."/>
            <person name="Hildebrand F."/>
            <person name="Pallen M.J."/>
        </authorList>
    </citation>
    <scope>NUCLEOTIDE SEQUENCE</scope>
    <source>
        <strain evidence="9">ChiSxjej1B13-11762</strain>
    </source>
</reference>
<protein>
    <submittedName>
        <fullName evidence="9">Signal peptidase II</fullName>
    </submittedName>
</protein>
<gene>
    <name evidence="9" type="ORF">H9873_04290</name>
</gene>
<keyword evidence="6" id="KW-0378">Hydrolase</keyword>